<evidence type="ECO:0000256" key="1">
    <source>
        <dbReference type="ARBA" id="ARBA00007068"/>
    </source>
</evidence>
<dbReference type="Proteomes" id="UP000602198">
    <property type="component" value="Unassembled WGS sequence"/>
</dbReference>
<dbReference type="InterPro" id="IPR016117">
    <property type="entry name" value="ArgJ-like_dom_sf"/>
</dbReference>
<comment type="similarity">
    <text evidence="1">Belongs to the peptidase S58 family.</text>
</comment>
<accession>A0ABS1LZ21</accession>
<gene>
    <name evidence="2" type="ORF">JK358_04610</name>
</gene>
<evidence type="ECO:0000313" key="3">
    <source>
        <dbReference type="Proteomes" id="UP000602198"/>
    </source>
</evidence>
<dbReference type="Pfam" id="PF03576">
    <property type="entry name" value="Peptidase_S58"/>
    <property type="match status" value="1"/>
</dbReference>
<name>A0ABS1LZ21_9NOCA</name>
<dbReference type="PANTHER" id="PTHR36512">
    <property type="entry name" value="D-AMINOPEPTIDASE"/>
    <property type="match status" value="1"/>
</dbReference>
<keyword evidence="3" id="KW-1185">Reference proteome</keyword>
<organism evidence="2 3">
    <name type="scientific">Nocardia acididurans</name>
    <dbReference type="NCBI Taxonomy" id="2802282"/>
    <lineage>
        <taxon>Bacteria</taxon>
        <taxon>Bacillati</taxon>
        <taxon>Actinomycetota</taxon>
        <taxon>Actinomycetes</taxon>
        <taxon>Mycobacteriales</taxon>
        <taxon>Nocardiaceae</taxon>
        <taxon>Nocardia</taxon>
    </lineage>
</organism>
<sequence length="384" mass="40193">MTEPQVFSPDGRPRARALGIAPAGRPGAWNAITDVPGVEVGYVTLISGEGPLRVGEGPVRTGVTAVLARGRAGVGRPCAAGRYALNGNGEMTGTAWIDEVGQLSTPVTISNTHAVGACHTGSVRWINTTHPAIAREWLLPVCAETWDGYLNDINGEHVTPEIVARALDSARSGPLAEGSVGGGTGMNCYAFKGGSGTASRLVELGETTYTVGVFVQANFGSRRELTIGGRRVGLELEVENPMESTPLHHDSPAAPGGAGSIIALVATDAPLDPLQCTAMARRVPFGLARSGTTGSLFSGDLFLAFSTANDHPSDTAFPRTATPELITSTRMPWNRMDSLYAAVVEAVEESVLNALVVNTDMVGRDGHRSPALPHDALRELLKNR</sequence>
<dbReference type="EMBL" id="JAERRJ010000002">
    <property type="protein sequence ID" value="MBL1073667.1"/>
    <property type="molecule type" value="Genomic_DNA"/>
</dbReference>
<dbReference type="CDD" id="cd02253">
    <property type="entry name" value="DmpA"/>
    <property type="match status" value="1"/>
</dbReference>
<dbReference type="RefSeq" id="WP_201943987.1">
    <property type="nucleotide sequence ID" value="NZ_JAERRJ010000002.1"/>
</dbReference>
<evidence type="ECO:0000313" key="2">
    <source>
        <dbReference type="EMBL" id="MBL1073667.1"/>
    </source>
</evidence>
<protein>
    <submittedName>
        <fullName evidence="2">P1 family peptidase</fullName>
    </submittedName>
</protein>
<proteinExistence type="inferred from homology"/>
<dbReference type="Gene3D" id="3.60.70.12">
    <property type="entry name" value="L-amino peptidase D-ALA esterase/amidase"/>
    <property type="match status" value="1"/>
</dbReference>
<dbReference type="PANTHER" id="PTHR36512:SF3">
    <property type="entry name" value="BLR5678 PROTEIN"/>
    <property type="match status" value="1"/>
</dbReference>
<dbReference type="SUPFAM" id="SSF56266">
    <property type="entry name" value="DmpA/ArgJ-like"/>
    <property type="match status" value="1"/>
</dbReference>
<dbReference type="InterPro" id="IPR005321">
    <property type="entry name" value="Peptidase_S58_DmpA"/>
</dbReference>
<comment type="caution">
    <text evidence="2">The sequence shown here is derived from an EMBL/GenBank/DDBJ whole genome shotgun (WGS) entry which is preliminary data.</text>
</comment>
<reference evidence="2 3" key="1">
    <citation type="submission" date="2021-01" db="EMBL/GenBank/DDBJ databases">
        <title>WGS of actinomycetes isolated from Thailand.</title>
        <authorList>
            <person name="Thawai C."/>
        </authorList>
    </citation>
    <scope>NUCLEOTIDE SEQUENCE [LARGE SCALE GENOMIC DNA]</scope>
    <source>
        <strain evidence="2 3">LPG 2</strain>
    </source>
</reference>